<dbReference type="EMBL" id="UGHJ01000001">
    <property type="protein sequence ID" value="STO68661.1"/>
    <property type="molecule type" value="Genomic_DNA"/>
</dbReference>
<dbReference type="NCBIfam" id="NF008234">
    <property type="entry name" value="PRK11001.1"/>
    <property type="match status" value="1"/>
</dbReference>
<dbReference type="InterPro" id="IPR038026">
    <property type="entry name" value="MtlR-like_sf"/>
</dbReference>
<sequence length="173" mass="19753">MLQQDQVIEKLSEIATVRGFLAFSTQQISEHIEQLIQRVFRKEDFALKSVVDSLFEHQGPLAELPVRLKLLLGLGVISANTYEDVNAFFQFKLALSDEVEEPTFSSPPVIYFVQQLHCVDLISIPQFSEMKLLNNKDSMQFQMQQIRLEKIIKSSLILGVSEILRSLDVESPI</sequence>
<evidence type="ECO:0000313" key="2">
    <source>
        <dbReference type="EMBL" id="STO68661.1"/>
    </source>
</evidence>
<keyword evidence="3" id="KW-1185">Reference proteome</keyword>
<dbReference type="Gene3D" id="1.20.120.330">
    <property type="entry name" value="Nucleotidyltransferases domain 2"/>
    <property type="match status" value="1"/>
</dbReference>
<evidence type="ECO:0000313" key="1">
    <source>
        <dbReference type="EMBL" id="STO60436.1"/>
    </source>
</evidence>
<accession>A0A1V4B3N8</accession>
<protein>
    <submittedName>
        <fullName evidence="1">Mannitol repressor protein</fullName>
    </submittedName>
</protein>
<gene>
    <name evidence="1" type="primary">mtlR</name>
    <name evidence="1" type="ORF">NCTC1659_01725</name>
    <name evidence="2" type="ORF">NCTC8540_01162</name>
</gene>
<dbReference type="PANTHER" id="PTHR37941:SF1">
    <property type="entry name" value="FUMARASE E-RELATED"/>
    <property type="match status" value="1"/>
</dbReference>
<dbReference type="Proteomes" id="UP000254496">
    <property type="component" value="Unassembled WGS sequence"/>
</dbReference>
<evidence type="ECO:0000313" key="3">
    <source>
        <dbReference type="Proteomes" id="UP000254329"/>
    </source>
</evidence>
<organism evidence="1 3">
    <name type="scientific">Canicola haemoglobinophilus</name>
    <dbReference type="NCBI Taxonomy" id="733"/>
    <lineage>
        <taxon>Bacteria</taxon>
        <taxon>Pseudomonadati</taxon>
        <taxon>Pseudomonadota</taxon>
        <taxon>Gammaproteobacteria</taxon>
        <taxon>Pasteurellales</taxon>
        <taxon>Pasteurellaceae</taxon>
        <taxon>Canicola</taxon>
    </lineage>
</organism>
<reference evidence="3 4" key="1">
    <citation type="submission" date="2018-06" db="EMBL/GenBank/DDBJ databases">
        <authorList>
            <consortium name="Pathogen Informatics"/>
            <person name="Doyle S."/>
        </authorList>
    </citation>
    <scope>NUCLEOTIDE SEQUENCE [LARGE SCALE GENOMIC DNA]</scope>
    <source>
        <strain evidence="1 3">NCTC1659</strain>
        <strain evidence="2 4">NCTC8540</strain>
    </source>
</reference>
<dbReference type="InterPro" id="IPR007761">
    <property type="entry name" value="MtlR-like"/>
</dbReference>
<name>A0A1V4B3N8_9PAST</name>
<dbReference type="EMBL" id="UGHF01000001">
    <property type="protein sequence ID" value="STO60436.1"/>
    <property type="molecule type" value="Genomic_DNA"/>
</dbReference>
<dbReference type="Proteomes" id="UP000254329">
    <property type="component" value="Unassembled WGS sequence"/>
</dbReference>
<dbReference type="STRING" id="733.B0186_01075"/>
<dbReference type="RefSeq" id="WP_078217537.1">
    <property type="nucleotide sequence ID" value="NZ_MUXZ01000004.1"/>
</dbReference>
<dbReference type="GO" id="GO:0045892">
    <property type="term" value="P:negative regulation of DNA-templated transcription"/>
    <property type="evidence" value="ECO:0007669"/>
    <property type="project" value="TreeGrafter"/>
</dbReference>
<dbReference type="OrthoDB" id="7060391at2"/>
<dbReference type="PANTHER" id="PTHR37941">
    <property type="entry name" value="FUMARASE E-RELATED"/>
    <property type="match status" value="1"/>
</dbReference>
<evidence type="ECO:0000313" key="4">
    <source>
        <dbReference type="Proteomes" id="UP000254496"/>
    </source>
</evidence>
<dbReference type="AlphaFoldDB" id="A0A1V4B3N8"/>
<dbReference type="Pfam" id="PF05068">
    <property type="entry name" value="MtlR"/>
    <property type="match status" value="1"/>
</dbReference>
<dbReference type="SUPFAM" id="SSF158668">
    <property type="entry name" value="MtlR-like"/>
    <property type="match status" value="1"/>
</dbReference>
<proteinExistence type="predicted"/>